<dbReference type="InterPro" id="IPR007125">
    <property type="entry name" value="H2A/H2B/H3"/>
</dbReference>
<dbReference type="PRINTS" id="PR00620">
    <property type="entry name" value="HISTONEH2A"/>
</dbReference>
<dbReference type="Gene3D" id="1.10.20.10">
    <property type="entry name" value="Histone, subunit A"/>
    <property type="match status" value="1"/>
</dbReference>
<comment type="subcellular location">
    <subcellularLocation>
        <location evidence="2">Chromosome</location>
    </subcellularLocation>
    <subcellularLocation>
        <location evidence="1 9">Nucleus</location>
    </subcellularLocation>
</comment>
<dbReference type="EMBL" id="JARQZJ010000011">
    <property type="protein sequence ID" value="KAK9872375.1"/>
    <property type="molecule type" value="Genomic_DNA"/>
</dbReference>
<keyword evidence="8 9" id="KW-0544">Nucleosome core</keyword>
<feature type="domain" description="Core Histone H2A/H2B/H3" evidence="10">
    <location>
        <begin position="8"/>
        <end position="75"/>
    </location>
</feature>
<dbReference type="CDD" id="cd00074">
    <property type="entry name" value="HFD_H2A"/>
    <property type="match status" value="1"/>
</dbReference>
<gene>
    <name evidence="11" type="ORF">WA026_017833</name>
</gene>
<dbReference type="Proteomes" id="UP001431783">
    <property type="component" value="Unassembled WGS sequence"/>
</dbReference>
<evidence type="ECO:0000256" key="9">
    <source>
        <dbReference type="RuleBase" id="RU003767"/>
    </source>
</evidence>
<dbReference type="GO" id="GO:0005634">
    <property type="term" value="C:nucleus"/>
    <property type="evidence" value="ECO:0007669"/>
    <property type="project" value="UniProtKB-SubCell"/>
</dbReference>
<keyword evidence="6 9" id="KW-0238">DNA-binding</keyword>
<keyword evidence="7 9" id="KW-0539">Nucleus</keyword>
<evidence type="ECO:0000256" key="3">
    <source>
        <dbReference type="ARBA" id="ARBA00010691"/>
    </source>
</evidence>
<evidence type="ECO:0000313" key="12">
    <source>
        <dbReference type="Proteomes" id="UP001431783"/>
    </source>
</evidence>
<dbReference type="SMART" id="SM00414">
    <property type="entry name" value="H2A"/>
    <property type="match status" value="1"/>
</dbReference>
<dbReference type="SUPFAM" id="SSF47113">
    <property type="entry name" value="Histone-fold"/>
    <property type="match status" value="1"/>
</dbReference>
<dbReference type="InterPro" id="IPR002119">
    <property type="entry name" value="Histone_H2A"/>
</dbReference>
<comment type="subunit">
    <text evidence="9">The nucleosome is a histone octamer containing two molecules each of H2A, H2B, H3 and H4 assembled in one H3-H4 heterotetramer and two H2A-H2B heterodimers. The octamer wraps approximately 147 bp of DNA.</text>
</comment>
<comment type="caution">
    <text evidence="11">The sequence shown here is derived from an EMBL/GenBank/DDBJ whole genome shotgun (WGS) entry which is preliminary data.</text>
</comment>
<dbReference type="InterPro" id="IPR009072">
    <property type="entry name" value="Histone-fold"/>
</dbReference>
<dbReference type="GO" id="GO:0046982">
    <property type="term" value="F:protein heterodimerization activity"/>
    <property type="evidence" value="ECO:0007669"/>
    <property type="project" value="InterPro"/>
</dbReference>
<sequence>MYRSFRAGLNFPVGKIHRCLSLRAKKNLQVGSLAAVYKAAVLEYVTTEVMEIAGNACKFFEMNRITSRHLQLAIREDDELSKFVREIFVIQQHK</sequence>
<organism evidence="11 12">
    <name type="scientific">Henosepilachna vigintioctopunctata</name>
    <dbReference type="NCBI Taxonomy" id="420089"/>
    <lineage>
        <taxon>Eukaryota</taxon>
        <taxon>Metazoa</taxon>
        <taxon>Ecdysozoa</taxon>
        <taxon>Arthropoda</taxon>
        <taxon>Hexapoda</taxon>
        <taxon>Insecta</taxon>
        <taxon>Pterygota</taxon>
        <taxon>Neoptera</taxon>
        <taxon>Endopterygota</taxon>
        <taxon>Coleoptera</taxon>
        <taxon>Polyphaga</taxon>
        <taxon>Cucujiformia</taxon>
        <taxon>Coccinelloidea</taxon>
        <taxon>Coccinellidae</taxon>
        <taxon>Epilachninae</taxon>
        <taxon>Epilachnini</taxon>
        <taxon>Henosepilachna</taxon>
    </lineage>
</organism>
<evidence type="ECO:0000313" key="11">
    <source>
        <dbReference type="EMBL" id="KAK9872375.1"/>
    </source>
</evidence>
<comment type="similarity">
    <text evidence="3 9">Belongs to the histone H2A family.</text>
</comment>
<name>A0AAW1TX27_9CUCU</name>
<reference evidence="11 12" key="1">
    <citation type="submission" date="2023-03" db="EMBL/GenBank/DDBJ databases">
        <title>Genome insight into feeding habits of ladybird beetles.</title>
        <authorList>
            <person name="Li H.-S."/>
            <person name="Huang Y.-H."/>
            <person name="Pang H."/>
        </authorList>
    </citation>
    <scope>NUCLEOTIDE SEQUENCE [LARGE SCALE GENOMIC DNA]</scope>
    <source>
        <strain evidence="11">SYSU_2023b</strain>
        <tissue evidence="11">Whole body</tissue>
    </source>
</reference>
<dbReference type="InterPro" id="IPR032458">
    <property type="entry name" value="Histone_H2A_CS"/>
</dbReference>
<evidence type="ECO:0000256" key="5">
    <source>
        <dbReference type="ARBA" id="ARBA00022499"/>
    </source>
</evidence>
<dbReference type="GO" id="GO:0003677">
    <property type="term" value="F:DNA binding"/>
    <property type="evidence" value="ECO:0007669"/>
    <property type="project" value="UniProtKB-KW"/>
</dbReference>
<dbReference type="PROSITE" id="PS00046">
    <property type="entry name" value="HISTONE_H2A"/>
    <property type="match status" value="1"/>
</dbReference>
<evidence type="ECO:0000256" key="6">
    <source>
        <dbReference type="ARBA" id="ARBA00023125"/>
    </source>
</evidence>
<accession>A0AAW1TX27</accession>
<dbReference type="PANTHER" id="PTHR23430">
    <property type="entry name" value="HISTONE H2A"/>
    <property type="match status" value="1"/>
</dbReference>
<evidence type="ECO:0000256" key="1">
    <source>
        <dbReference type="ARBA" id="ARBA00004123"/>
    </source>
</evidence>
<dbReference type="GO" id="GO:0000786">
    <property type="term" value="C:nucleosome"/>
    <property type="evidence" value="ECO:0007669"/>
    <property type="project" value="UniProtKB-KW"/>
</dbReference>
<dbReference type="AlphaFoldDB" id="A0AAW1TX27"/>
<evidence type="ECO:0000256" key="2">
    <source>
        <dbReference type="ARBA" id="ARBA00004286"/>
    </source>
</evidence>
<dbReference type="GO" id="GO:0030527">
    <property type="term" value="F:structural constituent of chromatin"/>
    <property type="evidence" value="ECO:0007669"/>
    <property type="project" value="InterPro"/>
</dbReference>
<proteinExistence type="inferred from homology"/>
<evidence type="ECO:0000259" key="10">
    <source>
        <dbReference type="Pfam" id="PF00125"/>
    </source>
</evidence>
<keyword evidence="12" id="KW-1185">Reference proteome</keyword>
<dbReference type="Pfam" id="PF00125">
    <property type="entry name" value="Histone"/>
    <property type="match status" value="1"/>
</dbReference>
<evidence type="ECO:0000256" key="8">
    <source>
        <dbReference type="ARBA" id="ARBA00023269"/>
    </source>
</evidence>
<evidence type="ECO:0000256" key="7">
    <source>
        <dbReference type="ARBA" id="ARBA00023242"/>
    </source>
</evidence>
<keyword evidence="5" id="KW-1017">Isopeptide bond</keyword>
<keyword evidence="4 9" id="KW-0158">Chromosome</keyword>
<protein>
    <recommendedName>
        <fullName evidence="9">Histone H2A</fullName>
    </recommendedName>
</protein>
<evidence type="ECO:0000256" key="4">
    <source>
        <dbReference type="ARBA" id="ARBA00022454"/>
    </source>
</evidence>